<proteinExistence type="inferred from homology"/>
<dbReference type="EMBL" id="BAAANO010000004">
    <property type="protein sequence ID" value="GAA1999662.1"/>
    <property type="molecule type" value="Genomic_DNA"/>
</dbReference>
<dbReference type="InterPro" id="IPR016064">
    <property type="entry name" value="NAD/diacylglycerol_kinase_sf"/>
</dbReference>
<protein>
    <submittedName>
        <fullName evidence="12">Diacylglycerol kinase family protein</fullName>
    </submittedName>
</protein>
<keyword evidence="5 12" id="KW-0418">Kinase</keyword>
<evidence type="ECO:0000256" key="9">
    <source>
        <dbReference type="SAM" id="MobiDB-lite"/>
    </source>
</evidence>
<evidence type="ECO:0000256" key="2">
    <source>
        <dbReference type="ARBA" id="ARBA00005983"/>
    </source>
</evidence>
<dbReference type="Gene3D" id="3.40.50.10330">
    <property type="entry name" value="Probable inorganic polyphosphate/atp-NAD kinase, domain 1"/>
    <property type="match status" value="1"/>
</dbReference>
<dbReference type="Pfam" id="PF19279">
    <property type="entry name" value="YegS_C"/>
    <property type="match status" value="1"/>
</dbReference>
<dbReference type="PROSITE" id="PS50146">
    <property type="entry name" value="DAGK"/>
    <property type="match status" value="1"/>
</dbReference>
<keyword evidence="10" id="KW-1133">Transmembrane helix</keyword>
<comment type="caution">
    <text evidence="12">The sequence shown here is derived from an EMBL/GenBank/DDBJ whole genome shotgun (WGS) entry which is preliminary data.</text>
</comment>
<feature type="transmembrane region" description="Helical" evidence="10">
    <location>
        <begin position="6"/>
        <end position="28"/>
    </location>
</feature>
<keyword evidence="10" id="KW-0472">Membrane</keyword>
<dbReference type="Gene3D" id="2.60.200.40">
    <property type="match status" value="1"/>
</dbReference>
<evidence type="ECO:0000313" key="12">
    <source>
        <dbReference type="EMBL" id="GAA1999662.1"/>
    </source>
</evidence>
<dbReference type="Pfam" id="PF00781">
    <property type="entry name" value="DAGK_cat"/>
    <property type="match status" value="1"/>
</dbReference>
<gene>
    <name evidence="12" type="ORF">GCM10009755_04110</name>
</gene>
<dbReference type="InterPro" id="IPR017438">
    <property type="entry name" value="ATP-NAD_kinase_N"/>
</dbReference>
<evidence type="ECO:0000256" key="4">
    <source>
        <dbReference type="ARBA" id="ARBA00022741"/>
    </source>
</evidence>
<dbReference type="InterPro" id="IPR045540">
    <property type="entry name" value="YegS/DAGK_C"/>
</dbReference>
<evidence type="ECO:0000256" key="8">
    <source>
        <dbReference type="ARBA" id="ARBA00023264"/>
    </source>
</evidence>
<keyword evidence="7" id="KW-0594">Phospholipid biosynthesis</keyword>
<evidence type="ECO:0000256" key="3">
    <source>
        <dbReference type="ARBA" id="ARBA00022679"/>
    </source>
</evidence>
<keyword evidence="7" id="KW-0444">Lipid biosynthesis</keyword>
<feature type="domain" description="DAGKc" evidence="11">
    <location>
        <begin position="58"/>
        <end position="188"/>
    </location>
</feature>
<keyword evidence="4" id="KW-0547">Nucleotide-binding</keyword>
<evidence type="ECO:0000256" key="1">
    <source>
        <dbReference type="ARBA" id="ARBA00001946"/>
    </source>
</evidence>
<name>A0ABP5EIT6_9MICO</name>
<accession>A0ABP5EIT6</accession>
<evidence type="ECO:0000259" key="11">
    <source>
        <dbReference type="PROSITE" id="PS50146"/>
    </source>
</evidence>
<dbReference type="GO" id="GO:0016301">
    <property type="term" value="F:kinase activity"/>
    <property type="evidence" value="ECO:0007669"/>
    <property type="project" value="UniProtKB-KW"/>
</dbReference>
<dbReference type="PANTHER" id="PTHR12358">
    <property type="entry name" value="SPHINGOSINE KINASE"/>
    <property type="match status" value="1"/>
</dbReference>
<feature type="compositionally biased region" description="Basic and acidic residues" evidence="9">
    <location>
        <begin position="33"/>
        <end position="42"/>
    </location>
</feature>
<keyword evidence="8" id="KW-1208">Phospholipid metabolism</keyword>
<keyword evidence="10" id="KW-0812">Transmembrane</keyword>
<evidence type="ECO:0000256" key="5">
    <source>
        <dbReference type="ARBA" id="ARBA00022777"/>
    </source>
</evidence>
<feature type="compositionally biased region" description="Basic and acidic residues" evidence="9">
    <location>
        <begin position="205"/>
        <end position="218"/>
    </location>
</feature>
<evidence type="ECO:0000256" key="7">
    <source>
        <dbReference type="ARBA" id="ARBA00023209"/>
    </source>
</evidence>
<feature type="region of interest" description="Disordered" evidence="9">
    <location>
        <begin position="33"/>
        <end position="58"/>
    </location>
</feature>
<evidence type="ECO:0000256" key="10">
    <source>
        <dbReference type="SAM" id="Phobius"/>
    </source>
</evidence>
<feature type="region of interest" description="Disordered" evidence="9">
    <location>
        <begin position="205"/>
        <end position="243"/>
    </location>
</feature>
<evidence type="ECO:0000313" key="13">
    <source>
        <dbReference type="Proteomes" id="UP001500755"/>
    </source>
</evidence>
<dbReference type="InterPro" id="IPR050187">
    <property type="entry name" value="Lipid_Phosphate_FormReg"/>
</dbReference>
<keyword evidence="13" id="KW-1185">Reference proteome</keyword>
<keyword evidence="7" id="KW-0443">Lipid metabolism</keyword>
<sequence length="429" mass="44839">MGTGTEVLFIVVLVVVALFIAFGVGTAFGSRRAEKERSDAEARGASGAEGEEGSGTGTALPRAALVLNPIKEGATDLRATAGAISRQEGWAPPLVIETTADDPGEAMAQEALAAGVDLVIAAGGDGTVRHVAEVLTGTDTPMGIVPLGTGNLLARNLGLPIEKPEWALRVALWGRDHRLDAVHARLEPPTEAGADVAVVGSAVDERAEDGRAEDDRAEGAGSSDSGTPSGAEGTPDTRAPDTRGDHVFMVMAGIGYDADVMADTDAGLKKKAGWLAYLEAGSRKLKGSRTKVRVTLDDQEPFTARIRSVLGANCSKVQGGIELVPGAKVDDGVLDVLVLSPKNIVEWLGVGMSILGRAGKKGLHTEVYQCARIVIESETPIEVQFDGDAHGETTYLEMEVDPLALVMRIPTAEQQRLIRLDGWPFGMPA</sequence>
<dbReference type="PANTHER" id="PTHR12358:SF106">
    <property type="entry name" value="LIPID KINASE YEGS"/>
    <property type="match status" value="1"/>
</dbReference>
<comment type="similarity">
    <text evidence="2">Belongs to the diacylglycerol/lipid kinase family.</text>
</comment>
<keyword evidence="3" id="KW-0808">Transferase</keyword>
<dbReference type="Proteomes" id="UP001500755">
    <property type="component" value="Unassembled WGS sequence"/>
</dbReference>
<comment type="cofactor">
    <cofactor evidence="1">
        <name>Mg(2+)</name>
        <dbReference type="ChEBI" id="CHEBI:18420"/>
    </cofactor>
</comment>
<organism evidence="12 13">
    <name type="scientific">Brevibacterium samyangense</name>
    <dbReference type="NCBI Taxonomy" id="366888"/>
    <lineage>
        <taxon>Bacteria</taxon>
        <taxon>Bacillati</taxon>
        <taxon>Actinomycetota</taxon>
        <taxon>Actinomycetes</taxon>
        <taxon>Micrococcales</taxon>
        <taxon>Brevibacteriaceae</taxon>
        <taxon>Brevibacterium</taxon>
    </lineage>
</organism>
<evidence type="ECO:0000256" key="6">
    <source>
        <dbReference type="ARBA" id="ARBA00022840"/>
    </source>
</evidence>
<dbReference type="SMART" id="SM00046">
    <property type="entry name" value="DAGKc"/>
    <property type="match status" value="1"/>
</dbReference>
<dbReference type="InterPro" id="IPR001206">
    <property type="entry name" value="Diacylglycerol_kinase_cat_dom"/>
</dbReference>
<keyword evidence="6" id="KW-0067">ATP-binding</keyword>
<reference evidence="13" key="1">
    <citation type="journal article" date="2019" name="Int. J. Syst. Evol. Microbiol.">
        <title>The Global Catalogue of Microorganisms (GCM) 10K type strain sequencing project: providing services to taxonomists for standard genome sequencing and annotation.</title>
        <authorList>
            <consortium name="The Broad Institute Genomics Platform"/>
            <consortium name="The Broad Institute Genome Sequencing Center for Infectious Disease"/>
            <person name="Wu L."/>
            <person name="Ma J."/>
        </authorList>
    </citation>
    <scope>NUCLEOTIDE SEQUENCE [LARGE SCALE GENOMIC DNA]</scope>
    <source>
        <strain evidence="13">JCM 14546</strain>
    </source>
</reference>
<dbReference type="SUPFAM" id="SSF111331">
    <property type="entry name" value="NAD kinase/diacylglycerol kinase-like"/>
    <property type="match status" value="1"/>
</dbReference>